<organism evidence="3 4">
    <name type="scientific">Heyndrickxia camelliae</name>
    <dbReference type="NCBI Taxonomy" id="1707093"/>
    <lineage>
        <taxon>Bacteria</taxon>
        <taxon>Bacillati</taxon>
        <taxon>Bacillota</taxon>
        <taxon>Bacilli</taxon>
        <taxon>Bacillales</taxon>
        <taxon>Bacillaceae</taxon>
        <taxon>Heyndrickxia</taxon>
    </lineage>
</organism>
<dbReference type="OrthoDB" id="1795295at2"/>
<accession>A0A2N3LE60</accession>
<dbReference type="PANTHER" id="PTHR33734">
    <property type="entry name" value="LYSM DOMAIN-CONTAINING GPI-ANCHORED PROTEIN 2"/>
    <property type="match status" value="1"/>
</dbReference>
<protein>
    <recommendedName>
        <fullName evidence="2">LysM domain-containing protein</fullName>
    </recommendedName>
</protein>
<comment type="caution">
    <text evidence="3">The sequence shown here is derived from an EMBL/GenBank/DDBJ whole genome shotgun (WGS) entry which is preliminary data.</text>
</comment>
<evidence type="ECO:0000259" key="2">
    <source>
        <dbReference type="PROSITE" id="PS51782"/>
    </source>
</evidence>
<sequence>MAKGIDCATKLTASSAKSLAKEGVTHVGRYLNQGWKGLTKEEVSAVKAAGLQIFSIFESNPTKRSYFTATQGKSDAEEAEKIAKALGQPKGSVIYFTVDYDALQGDFDEILTYFKAVNATLEDYKVGAYGSYYVMEYLQDKKAVDYFFQTYGWSDGKKADFTHVYQYKIDTTLAGVAVDLDEIRKSDIGAWGKTSESNDKPSTSKPTAPKTEKYKVKSGDTFWDLEVANKWEHGTLQKLNPKVNPNKLQIGQSIVVPVGANTQTKTKPVYHIVVKGDTVSELALKYGSTQTDIKRWNKLNNEYLIKIGQKLRVK</sequence>
<dbReference type="PROSITE" id="PS51782">
    <property type="entry name" value="LYSM"/>
    <property type="match status" value="2"/>
</dbReference>
<feature type="domain" description="LysM" evidence="2">
    <location>
        <begin position="212"/>
        <end position="256"/>
    </location>
</feature>
<feature type="region of interest" description="Disordered" evidence="1">
    <location>
        <begin position="191"/>
        <end position="213"/>
    </location>
</feature>
<reference evidence="3 4" key="1">
    <citation type="submission" date="2017-11" db="EMBL/GenBank/DDBJ databases">
        <title>Bacillus camelliae sp. nov., isolated from pu'er tea.</title>
        <authorList>
            <person name="Niu L."/>
        </authorList>
    </citation>
    <scope>NUCLEOTIDE SEQUENCE [LARGE SCALE GENOMIC DNA]</scope>
    <source>
        <strain evidence="3 4">7578-1</strain>
    </source>
</reference>
<dbReference type="SMART" id="SM00257">
    <property type="entry name" value="LysM"/>
    <property type="match status" value="2"/>
</dbReference>
<keyword evidence="4" id="KW-1185">Reference proteome</keyword>
<feature type="domain" description="LysM" evidence="2">
    <location>
        <begin position="269"/>
        <end position="313"/>
    </location>
</feature>
<dbReference type="Gene3D" id="3.20.20.80">
    <property type="entry name" value="Glycosidases"/>
    <property type="match status" value="1"/>
</dbReference>
<dbReference type="EMBL" id="PIQO01000027">
    <property type="protein sequence ID" value="PKR82824.1"/>
    <property type="molecule type" value="Genomic_DNA"/>
</dbReference>
<name>A0A2N3LE60_9BACI</name>
<dbReference type="Pfam" id="PF01476">
    <property type="entry name" value="LysM"/>
    <property type="match status" value="2"/>
</dbReference>
<dbReference type="Gene3D" id="3.10.350.10">
    <property type="entry name" value="LysM domain"/>
    <property type="match status" value="2"/>
</dbReference>
<proteinExistence type="predicted"/>
<dbReference type="PANTHER" id="PTHR33734:SF22">
    <property type="entry name" value="MEMBRANE-BOUND LYTIC MUREIN TRANSGLYCOSYLASE D"/>
    <property type="match status" value="1"/>
</dbReference>
<evidence type="ECO:0000313" key="4">
    <source>
        <dbReference type="Proteomes" id="UP000233440"/>
    </source>
</evidence>
<dbReference type="CDD" id="cd00118">
    <property type="entry name" value="LysM"/>
    <property type="match status" value="2"/>
</dbReference>
<dbReference type="RefSeq" id="WP_101356423.1">
    <property type="nucleotide sequence ID" value="NZ_PIQO01000027.1"/>
</dbReference>
<dbReference type="InterPro" id="IPR015020">
    <property type="entry name" value="Rv2525c-like_Glyco_Hydro-like"/>
</dbReference>
<dbReference type="SUPFAM" id="SSF54106">
    <property type="entry name" value="LysM domain"/>
    <property type="match status" value="2"/>
</dbReference>
<dbReference type="Pfam" id="PF08924">
    <property type="entry name" value="Rv2525c_GlyHyd-like"/>
    <property type="match status" value="1"/>
</dbReference>
<dbReference type="InterPro" id="IPR036779">
    <property type="entry name" value="LysM_dom_sf"/>
</dbReference>
<evidence type="ECO:0000313" key="3">
    <source>
        <dbReference type="EMBL" id="PKR82824.1"/>
    </source>
</evidence>
<evidence type="ECO:0000256" key="1">
    <source>
        <dbReference type="SAM" id="MobiDB-lite"/>
    </source>
</evidence>
<dbReference type="InterPro" id="IPR018392">
    <property type="entry name" value="LysM"/>
</dbReference>
<dbReference type="Proteomes" id="UP000233440">
    <property type="component" value="Unassembled WGS sequence"/>
</dbReference>
<gene>
    <name evidence="3" type="ORF">CWO92_22350</name>
</gene>
<dbReference type="SUPFAM" id="SSF51445">
    <property type="entry name" value="(Trans)glycosidases"/>
    <property type="match status" value="1"/>
</dbReference>
<dbReference type="InterPro" id="IPR017853">
    <property type="entry name" value="GH"/>
</dbReference>
<dbReference type="AlphaFoldDB" id="A0A2N3LE60"/>